<dbReference type="Gene3D" id="2.40.50.140">
    <property type="entry name" value="Nucleic acid-binding proteins"/>
    <property type="match status" value="2"/>
</dbReference>
<dbReference type="InterPro" id="IPR012340">
    <property type="entry name" value="NA-bd_OB-fold"/>
</dbReference>
<protein>
    <submittedName>
        <fullName evidence="1">Uncharacterized protein</fullName>
    </submittedName>
</protein>
<evidence type="ECO:0000313" key="2">
    <source>
        <dbReference type="Proteomes" id="UP000186817"/>
    </source>
</evidence>
<dbReference type="SUPFAM" id="SSF50249">
    <property type="entry name" value="Nucleic acid-binding proteins"/>
    <property type="match status" value="2"/>
</dbReference>
<dbReference type="InterPro" id="IPR011129">
    <property type="entry name" value="CSD"/>
</dbReference>
<accession>A0A1Q9F2U0</accession>
<dbReference type="InterPro" id="IPR002059">
    <property type="entry name" value="CSP_DNA-bd"/>
</dbReference>
<dbReference type="Pfam" id="PF00313">
    <property type="entry name" value="CSD"/>
    <property type="match status" value="1"/>
</dbReference>
<organism evidence="1 2">
    <name type="scientific">Symbiodinium microadriaticum</name>
    <name type="common">Dinoflagellate</name>
    <name type="synonym">Zooxanthella microadriatica</name>
    <dbReference type="NCBI Taxonomy" id="2951"/>
    <lineage>
        <taxon>Eukaryota</taxon>
        <taxon>Sar</taxon>
        <taxon>Alveolata</taxon>
        <taxon>Dinophyceae</taxon>
        <taxon>Suessiales</taxon>
        <taxon>Symbiodiniaceae</taxon>
        <taxon>Symbiodinium</taxon>
    </lineage>
</organism>
<keyword evidence="2" id="KW-1185">Reference proteome</keyword>
<gene>
    <name evidence="1" type="ORF">AK812_SmicGene1981</name>
</gene>
<dbReference type="PROSITE" id="PS51857">
    <property type="entry name" value="CSD_2"/>
    <property type="match status" value="2"/>
</dbReference>
<proteinExistence type="predicted"/>
<evidence type="ECO:0000313" key="1">
    <source>
        <dbReference type="EMBL" id="OLQ13932.1"/>
    </source>
</evidence>
<sequence length="341" mass="38056">MEHTGVVKSFSPLKGWGFVTSEEAGGDLLLLKTELGGYCAQKGDQVSFTVRETPKGLQAAGVKVISSQDGTYSFFGVVKSYNENKGFGFLGCDAAMNIFGKDVFFMRSQVPQGLQTGAQVMFKVHCACPVRDVRSVREYFVSVSVAAESGSSYDASLQDVEDFAEEQFPMYVVSVETALLMQELMPHEALLKDGMLLEFEDDLGHAMFVSHQWAGEHHPDPGMAQFKELQVSLRNVMAGTKMISGTAFELYSGQQSVISSEELLIQPLFLWYDFFSCPQWSDSHRALAIGSIPAYVERCRFFVALCPPIWHSASGKPLTRKSWTDRGWCRLWDHVRQFKLT</sequence>
<dbReference type="GO" id="GO:0003676">
    <property type="term" value="F:nucleic acid binding"/>
    <property type="evidence" value="ECO:0007669"/>
    <property type="project" value="InterPro"/>
</dbReference>
<dbReference type="SMART" id="SM00357">
    <property type="entry name" value="CSP"/>
    <property type="match status" value="2"/>
</dbReference>
<dbReference type="Proteomes" id="UP000186817">
    <property type="component" value="Unassembled WGS sequence"/>
</dbReference>
<comment type="caution">
    <text evidence="1">The sequence shown here is derived from an EMBL/GenBank/DDBJ whole genome shotgun (WGS) entry which is preliminary data.</text>
</comment>
<reference evidence="1 2" key="1">
    <citation type="submission" date="2016-02" db="EMBL/GenBank/DDBJ databases">
        <title>Genome analysis of coral dinoflagellate symbionts highlights evolutionary adaptations to a symbiotic lifestyle.</title>
        <authorList>
            <person name="Aranda M."/>
            <person name="Li Y."/>
            <person name="Liew Y.J."/>
            <person name="Baumgarten S."/>
            <person name="Simakov O."/>
            <person name="Wilson M."/>
            <person name="Piel J."/>
            <person name="Ashoor H."/>
            <person name="Bougouffa S."/>
            <person name="Bajic V.B."/>
            <person name="Ryu T."/>
            <person name="Ravasi T."/>
            <person name="Bayer T."/>
            <person name="Micklem G."/>
            <person name="Kim H."/>
            <person name="Bhak J."/>
            <person name="Lajeunesse T.C."/>
            <person name="Voolstra C.R."/>
        </authorList>
    </citation>
    <scope>NUCLEOTIDE SEQUENCE [LARGE SCALE GENOMIC DNA]</scope>
    <source>
        <strain evidence="1 2">CCMP2467</strain>
    </source>
</reference>
<dbReference type="AlphaFoldDB" id="A0A1Q9F2U0"/>
<name>A0A1Q9F2U0_SYMMI</name>
<dbReference type="OrthoDB" id="446813at2759"/>
<dbReference type="EMBL" id="LSRX01000021">
    <property type="protein sequence ID" value="OLQ13932.1"/>
    <property type="molecule type" value="Genomic_DNA"/>
</dbReference>